<evidence type="ECO:0000313" key="2">
    <source>
        <dbReference type="EMBL" id="KAA6350961.1"/>
    </source>
</evidence>
<dbReference type="AlphaFoldDB" id="A0A5J4SZN8"/>
<comment type="caution">
    <text evidence="2">The sequence shown here is derived from an EMBL/GenBank/DDBJ whole genome shotgun (WGS) entry which is preliminary data.</text>
</comment>
<evidence type="ECO:0000259" key="1">
    <source>
        <dbReference type="Pfam" id="PF14322"/>
    </source>
</evidence>
<protein>
    <submittedName>
        <fullName evidence="2">RagB/SusD family nutrient uptake outer membrane protein</fullName>
    </submittedName>
</protein>
<gene>
    <name evidence="2" type="ORF">EZS27_001658</name>
</gene>
<name>A0A5J4SZN8_9ZZZZ</name>
<accession>A0A5J4SZN8</accession>
<dbReference type="EMBL" id="SNRY01000020">
    <property type="protein sequence ID" value="KAA6350961.1"/>
    <property type="molecule type" value="Genomic_DNA"/>
</dbReference>
<dbReference type="Pfam" id="PF14322">
    <property type="entry name" value="SusD-like_3"/>
    <property type="match status" value="1"/>
</dbReference>
<dbReference type="Gene3D" id="1.25.40.390">
    <property type="match status" value="1"/>
</dbReference>
<dbReference type="SUPFAM" id="SSF48452">
    <property type="entry name" value="TPR-like"/>
    <property type="match status" value="1"/>
</dbReference>
<organism evidence="2">
    <name type="scientific">termite gut metagenome</name>
    <dbReference type="NCBI Taxonomy" id="433724"/>
    <lineage>
        <taxon>unclassified sequences</taxon>
        <taxon>metagenomes</taxon>
        <taxon>organismal metagenomes</taxon>
    </lineage>
</organism>
<sequence>MKRRYLIILVGALFLLNSCSDWLDVNPRSEIRENVLLSSEDGYKNALIGAYILLAQQGLYGRDASMYIPEALSRHWTVSSNSSASFAQQLYRLSEFSYTNSNVEPLISGLWLNYYKVIVQLNDILENLETSPVVFSQNNGRIIEGEALGLRAFLHLEILRLFGPVPDIATQGELAIPYVTKMTKDPNKLVSISYSKVLEGIEKDLDAAEKLLEIDPVIRNSNDFLNNPIRSGGNLPEDKWQFYRQSRFNYYAVLGAKARFYHWIGNKAKAVDYAKKVVEAVNSDHSPKFALATEATYSTSDFYSNLVMYSEHLFGIQNPDLQSIISPLFKESSATLTQTEALLNTAYETGVNVNDIRRPSRYWETVVYQTSVRTNHFRKYSGSNQIPTNNRVPVLRLAELYLILIEDLPLEEAKPYFSAFRVSRALDISIEDPSTANETALLSRLEREYRKEFYGEGQMFFFYKKHNYTRYTWPAAFTLPAGAYVIPKPKEQLSFE</sequence>
<dbReference type="InterPro" id="IPR011990">
    <property type="entry name" value="TPR-like_helical_dom_sf"/>
</dbReference>
<reference evidence="2" key="1">
    <citation type="submission" date="2019-03" db="EMBL/GenBank/DDBJ databases">
        <title>Single cell metagenomics reveals metabolic interactions within the superorganism composed of flagellate Streblomastix strix and complex community of Bacteroidetes bacteria on its surface.</title>
        <authorList>
            <person name="Treitli S.C."/>
            <person name="Kolisko M."/>
            <person name="Husnik F."/>
            <person name="Keeling P."/>
            <person name="Hampl V."/>
        </authorList>
    </citation>
    <scope>NUCLEOTIDE SEQUENCE</scope>
    <source>
        <strain evidence="2">STM</strain>
    </source>
</reference>
<feature type="domain" description="SusD-like N-terminal" evidence="1">
    <location>
        <begin position="21"/>
        <end position="212"/>
    </location>
</feature>
<proteinExistence type="predicted"/>
<dbReference type="InterPro" id="IPR033985">
    <property type="entry name" value="SusD-like_N"/>
</dbReference>